<accession>A0A926NZN8</accession>
<dbReference type="EMBL" id="JABFCZ010000035">
    <property type="protein sequence ID" value="MBD1549349.1"/>
    <property type="molecule type" value="Genomic_DNA"/>
</dbReference>
<feature type="domain" description="DUF4166" evidence="1">
    <location>
        <begin position="17"/>
        <end position="83"/>
    </location>
</feature>
<organism evidence="2 3">
    <name type="scientific">Roseibium aggregatum</name>
    <dbReference type="NCBI Taxonomy" id="187304"/>
    <lineage>
        <taxon>Bacteria</taxon>
        <taxon>Pseudomonadati</taxon>
        <taxon>Pseudomonadota</taxon>
        <taxon>Alphaproteobacteria</taxon>
        <taxon>Hyphomicrobiales</taxon>
        <taxon>Stappiaceae</taxon>
        <taxon>Roseibium</taxon>
    </lineage>
</organism>
<name>A0A926NZN8_9HYPH</name>
<dbReference type="RefSeq" id="WP_190294036.1">
    <property type="nucleotide sequence ID" value="NZ_JABFCZ010000035.1"/>
</dbReference>
<gene>
    <name evidence="2" type="ORF">HK439_24080</name>
</gene>
<evidence type="ECO:0000259" key="1">
    <source>
        <dbReference type="Pfam" id="PF13761"/>
    </source>
</evidence>
<proteinExistence type="predicted"/>
<sequence length="111" mass="12062">MATFSTRPCFFCSLSQSGCHLVERFGPMRLYFDLPADGCGLTMVIRKWTVFSLPLPLALAPKSTAWEWAEGEDFCFDVPFDLPGRALSRQVAGGVSVPLGGEVVISCGVNK</sequence>
<dbReference type="Pfam" id="PF13761">
    <property type="entry name" value="DUF4166"/>
    <property type="match status" value="1"/>
</dbReference>
<reference evidence="2" key="1">
    <citation type="submission" date="2020-05" db="EMBL/GenBank/DDBJ databases">
        <title>Identification of trans-AT polyketide cluster in two marine bacteria, producers of a novel glutaramide-containing polyketide sesbanimide D and analogs.</title>
        <authorList>
            <person name="Kacar D."/>
            <person name="Rodriguez P."/>
            <person name="Canedo L."/>
            <person name="Gonzalez E."/>
            <person name="Galan B."/>
            <person name="De La Calle F."/>
            <person name="Garcia J.L."/>
        </authorList>
    </citation>
    <scope>NUCLEOTIDE SEQUENCE</scope>
    <source>
        <strain evidence="2">PHM038</strain>
    </source>
</reference>
<evidence type="ECO:0000313" key="3">
    <source>
        <dbReference type="Proteomes" id="UP000598467"/>
    </source>
</evidence>
<protein>
    <submittedName>
        <fullName evidence="2">DUF4166 domain-containing protein</fullName>
    </submittedName>
</protein>
<dbReference type="AlphaFoldDB" id="A0A926NZN8"/>
<evidence type="ECO:0000313" key="2">
    <source>
        <dbReference type="EMBL" id="MBD1549349.1"/>
    </source>
</evidence>
<dbReference type="InterPro" id="IPR025311">
    <property type="entry name" value="DUF4166"/>
</dbReference>
<dbReference type="Proteomes" id="UP000598467">
    <property type="component" value="Unassembled WGS sequence"/>
</dbReference>
<comment type="caution">
    <text evidence="2">The sequence shown here is derived from an EMBL/GenBank/DDBJ whole genome shotgun (WGS) entry which is preliminary data.</text>
</comment>